<gene>
    <name evidence="1" type="primary">Cnig_chr_X.g24399</name>
    <name evidence="1" type="ORF">B9Z55_024399</name>
</gene>
<dbReference type="EMBL" id="PDUG01000006">
    <property type="protein sequence ID" value="PIC18547.1"/>
    <property type="molecule type" value="Genomic_DNA"/>
</dbReference>
<reference evidence="2" key="1">
    <citation type="submission" date="2017-10" db="EMBL/GenBank/DDBJ databases">
        <title>Rapid genome shrinkage in a self-fertile nematode reveals novel sperm competition proteins.</title>
        <authorList>
            <person name="Yin D."/>
            <person name="Schwarz E.M."/>
            <person name="Thomas C.G."/>
            <person name="Felde R.L."/>
            <person name="Korf I.F."/>
            <person name="Cutter A.D."/>
            <person name="Schartner C.M."/>
            <person name="Ralston E.J."/>
            <person name="Meyer B.J."/>
            <person name="Haag E.S."/>
        </authorList>
    </citation>
    <scope>NUCLEOTIDE SEQUENCE [LARGE SCALE GENOMIC DNA]</scope>
    <source>
        <strain evidence="2">JU1422</strain>
    </source>
</reference>
<organism evidence="1 2">
    <name type="scientific">Caenorhabditis nigoni</name>
    <dbReference type="NCBI Taxonomy" id="1611254"/>
    <lineage>
        <taxon>Eukaryota</taxon>
        <taxon>Metazoa</taxon>
        <taxon>Ecdysozoa</taxon>
        <taxon>Nematoda</taxon>
        <taxon>Chromadorea</taxon>
        <taxon>Rhabditida</taxon>
        <taxon>Rhabditina</taxon>
        <taxon>Rhabditomorpha</taxon>
        <taxon>Rhabditoidea</taxon>
        <taxon>Rhabditidae</taxon>
        <taxon>Peloderinae</taxon>
        <taxon>Caenorhabditis</taxon>
    </lineage>
</organism>
<accession>A0A2G5SU40</accession>
<name>A0A2G5SU40_9PELO</name>
<dbReference type="OrthoDB" id="10360262at2759"/>
<dbReference type="Proteomes" id="UP000230233">
    <property type="component" value="Chromosome X"/>
</dbReference>
<proteinExistence type="predicted"/>
<keyword evidence="2" id="KW-1185">Reference proteome</keyword>
<dbReference type="AlphaFoldDB" id="A0A2G5SU40"/>
<protein>
    <submittedName>
        <fullName evidence="1">Uncharacterized protein</fullName>
    </submittedName>
</protein>
<sequence length="83" mass="9372">MSSVSSASTARIHPYVQQAIDTRLRTENNWNPCGVPRFSQGIANRWLASKIDHAPYLSSAEKCRAWLETNTITGNIHNNQNQF</sequence>
<evidence type="ECO:0000313" key="1">
    <source>
        <dbReference type="EMBL" id="PIC18547.1"/>
    </source>
</evidence>
<comment type="caution">
    <text evidence="1">The sequence shown here is derived from an EMBL/GenBank/DDBJ whole genome shotgun (WGS) entry which is preliminary data.</text>
</comment>
<evidence type="ECO:0000313" key="2">
    <source>
        <dbReference type="Proteomes" id="UP000230233"/>
    </source>
</evidence>